<feature type="chain" id="PRO_5045486310" description="Lipoprotein" evidence="1">
    <location>
        <begin position="22"/>
        <end position="179"/>
    </location>
</feature>
<gene>
    <name evidence="2" type="ORF">PY091_17805</name>
</gene>
<keyword evidence="3" id="KW-1185">Reference proteome</keyword>
<evidence type="ECO:0000256" key="1">
    <source>
        <dbReference type="SAM" id="SignalP"/>
    </source>
</evidence>
<reference evidence="2 3" key="1">
    <citation type="submission" date="2023-03" db="EMBL/GenBank/DDBJ databases">
        <title>Muricauda XX sp. nov. and Muricauda XXX sp. nov., two novel species isolated from Okinawa Trough.</title>
        <authorList>
            <person name="Cao W."/>
            <person name="Deng X."/>
        </authorList>
    </citation>
    <scope>NUCLEOTIDE SEQUENCE [LARGE SCALE GENOMIC DNA]</scope>
    <source>
        <strain evidence="2 3">81s02</strain>
    </source>
</reference>
<sequence length="179" mass="19465">MKYTTMLFLSCSMLFFFVGCGPDDGNEPENGTLNEVQGTIQLSGEETSELGTSLTVGNIEVANVALSGTDKSVILLSENITVVDNEFIYENDQNGFVIVAADFSTGGSPDIDKTISMTIVRNGQEFRHACSSPYQNFFTACGDGFGVNFETKQVIFENTTVINTDDDTILTMDGTINWE</sequence>
<proteinExistence type="predicted"/>
<comment type="caution">
    <text evidence="2">The sequence shown here is derived from an EMBL/GenBank/DDBJ whole genome shotgun (WGS) entry which is preliminary data.</text>
</comment>
<evidence type="ECO:0000313" key="2">
    <source>
        <dbReference type="EMBL" id="MDF0709072.1"/>
    </source>
</evidence>
<organism evidence="2 3">
    <name type="scientific">Flagellimonas okinawensis</name>
    <dbReference type="NCBI Taxonomy" id="3031324"/>
    <lineage>
        <taxon>Bacteria</taxon>
        <taxon>Pseudomonadati</taxon>
        <taxon>Bacteroidota</taxon>
        <taxon>Flavobacteriia</taxon>
        <taxon>Flavobacteriales</taxon>
        <taxon>Flavobacteriaceae</taxon>
        <taxon>Flagellimonas</taxon>
    </lineage>
</organism>
<evidence type="ECO:0000313" key="3">
    <source>
        <dbReference type="Proteomes" id="UP001217083"/>
    </source>
</evidence>
<dbReference type="Proteomes" id="UP001217083">
    <property type="component" value="Unassembled WGS sequence"/>
</dbReference>
<dbReference type="EMBL" id="JARFVA010000009">
    <property type="protein sequence ID" value="MDF0709072.1"/>
    <property type="molecule type" value="Genomic_DNA"/>
</dbReference>
<accession>A0ABT5XT65</accession>
<protein>
    <recommendedName>
        <fullName evidence="4">Lipoprotein</fullName>
    </recommendedName>
</protein>
<dbReference type="RefSeq" id="WP_275650841.1">
    <property type="nucleotide sequence ID" value="NZ_JARFVA010000009.1"/>
</dbReference>
<feature type="signal peptide" evidence="1">
    <location>
        <begin position="1"/>
        <end position="21"/>
    </location>
</feature>
<keyword evidence="1" id="KW-0732">Signal</keyword>
<name>A0ABT5XT65_9FLAO</name>
<dbReference type="PROSITE" id="PS51257">
    <property type="entry name" value="PROKAR_LIPOPROTEIN"/>
    <property type="match status" value="1"/>
</dbReference>
<evidence type="ECO:0008006" key="4">
    <source>
        <dbReference type="Google" id="ProtNLM"/>
    </source>
</evidence>